<dbReference type="Proteomes" id="UP001259492">
    <property type="component" value="Unassembled WGS sequence"/>
</dbReference>
<evidence type="ECO:0000259" key="2">
    <source>
        <dbReference type="Pfam" id="PF03364"/>
    </source>
</evidence>
<keyword evidence="4" id="KW-1185">Reference proteome</keyword>
<gene>
    <name evidence="3" type="ORF">RM697_12915</name>
</gene>
<dbReference type="CDD" id="cd07820">
    <property type="entry name" value="SRPBCC_3"/>
    <property type="match status" value="1"/>
</dbReference>
<feature type="domain" description="Coenzyme Q-binding protein COQ10 START" evidence="2">
    <location>
        <begin position="49"/>
        <end position="118"/>
    </location>
</feature>
<dbReference type="SUPFAM" id="SSF55961">
    <property type="entry name" value="Bet v1-like"/>
    <property type="match status" value="1"/>
</dbReference>
<accession>A0ABU2YR62</accession>
<name>A0ABU2YR62_9FLAO</name>
<dbReference type="EMBL" id="JAVRIA010000009">
    <property type="protein sequence ID" value="MDT0559558.1"/>
    <property type="molecule type" value="Genomic_DNA"/>
</dbReference>
<sequence>MPEIIIKTRIKADIQTCFDLSLDIDFHTRSLKHSNEKAIAGKTTGLIKLGESVTWQATHFGINQKLTSKITEMNPPHYFVDEMVKGIFKSFRHEHHFKSVENNTILTDKFMYVSPFGILGKLADKIVLKRYLTRLLKTRNTFLKKEAEIRTKLV</sequence>
<dbReference type="Gene3D" id="3.30.530.20">
    <property type="match status" value="1"/>
</dbReference>
<protein>
    <submittedName>
        <fullName evidence="3">SRPBCC family protein</fullName>
    </submittedName>
</protein>
<evidence type="ECO:0000313" key="4">
    <source>
        <dbReference type="Proteomes" id="UP001259492"/>
    </source>
</evidence>
<reference evidence="3 4" key="1">
    <citation type="submission" date="2023-09" db="EMBL/GenBank/DDBJ databases">
        <authorList>
            <person name="Rey-Velasco X."/>
        </authorList>
    </citation>
    <scope>NUCLEOTIDE SEQUENCE [LARGE SCALE GENOMIC DNA]</scope>
    <source>
        <strain evidence="3 4">W332</strain>
    </source>
</reference>
<comment type="similarity">
    <text evidence="1">Belongs to the ribosome association toxin RatA family.</text>
</comment>
<evidence type="ECO:0000256" key="1">
    <source>
        <dbReference type="ARBA" id="ARBA00008918"/>
    </source>
</evidence>
<comment type="caution">
    <text evidence="3">The sequence shown here is derived from an EMBL/GenBank/DDBJ whole genome shotgun (WGS) entry which is preliminary data.</text>
</comment>
<organism evidence="3 4">
    <name type="scientific">Microcosmobacter mediterraneus</name>
    <dbReference type="NCBI Taxonomy" id="3075607"/>
    <lineage>
        <taxon>Bacteria</taxon>
        <taxon>Pseudomonadati</taxon>
        <taxon>Bacteroidota</taxon>
        <taxon>Flavobacteriia</taxon>
        <taxon>Flavobacteriales</taxon>
        <taxon>Flavobacteriaceae</taxon>
        <taxon>Microcosmobacter</taxon>
    </lineage>
</organism>
<dbReference type="InterPro" id="IPR023393">
    <property type="entry name" value="START-like_dom_sf"/>
</dbReference>
<dbReference type="RefSeq" id="WP_311428320.1">
    <property type="nucleotide sequence ID" value="NZ_JAVRIA010000009.1"/>
</dbReference>
<dbReference type="InterPro" id="IPR005031">
    <property type="entry name" value="COQ10_START"/>
</dbReference>
<dbReference type="Pfam" id="PF03364">
    <property type="entry name" value="Polyketide_cyc"/>
    <property type="match status" value="1"/>
</dbReference>
<evidence type="ECO:0000313" key="3">
    <source>
        <dbReference type="EMBL" id="MDT0559558.1"/>
    </source>
</evidence>
<proteinExistence type="inferred from homology"/>